<feature type="compositionally biased region" description="Low complexity" evidence="9">
    <location>
        <begin position="189"/>
        <end position="200"/>
    </location>
</feature>
<dbReference type="PANTHER" id="PTHR46009">
    <property type="entry name" value="VACUOLAR PROTEIN SORTING-ASSOCIATED PROTEIN VTA1 HOMOLOG"/>
    <property type="match status" value="1"/>
</dbReference>
<accession>A0A9P4J380</accession>
<dbReference type="Pfam" id="PF18097">
    <property type="entry name" value="Vta1_C"/>
    <property type="match status" value="1"/>
</dbReference>
<dbReference type="Proteomes" id="UP000799439">
    <property type="component" value="Unassembled WGS sequence"/>
</dbReference>
<dbReference type="InterPro" id="IPR039431">
    <property type="entry name" value="Vta1/CALS_N"/>
</dbReference>
<comment type="caution">
    <text evidence="12">The sequence shown here is derived from an EMBL/GenBank/DDBJ whole genome shotgun (WGS) entry which is preliminary data.</text>
</comment>
<dbReference type="InterPro" id="IPR044538">
    <property type="entry name" value="Vta1-like"/>
</dbReference>
<reference evidence="12" key="1">
    <citation type="journal article" date="2020" name="Stud. Mycol.">
        <title>101 Dothideomycetes genomes: a test case for predicting lifestyles and emergence of pathogens.</title>
        <authorList>
            <person name="Haridas S."/>
            <person name="Albert R."/>
            <person name="Binder M."/>
            <person name="Bloem J."/>
            <person name="Labutti K."/>
            <person name="Salamov A."/>
            <person name="Andreopoulos B."/>
            <person name="Baker S."/>
            <person name="Barry K."/>
            <person name="Bills G."/>
            <person name="Bluhm B."/>
            <person name="Cannon C."/>
            <person name="Castanera R."/>
            <person name="Culley D."/>
            <person name="Daum C."/>
            <person name="Ezra D."/>
            <person name="Gonzalez J."/>
            <person name="Henrissat B."/>
            <person name="Kuo A."/>
            <person name="Liang C."/>
            <person name="Lipzen A."/>
            <person name="Lutzoni F."/>
            <person name="Magnuson J."/>
            <person name="Mondo S."/>
            <person name="Nolan M."/>
            <person name="Ohm R."/>
            <person name="Pangilinan J."/>
            <person name="Park H.-J."/>
            <person name="Ramirez L."/>
            <person name="Alfaro M."/>
            <person name="Sun H."/>
            <person name="Tritt A."/>
            <person name="Yoshinaga Y."/>
            <person name="Zwiers L.-H."/>
            <person name="Turgeon B."/>
            <person name="Goodwin S."/>
            <person name="Spatafora J."/>
            <person name="Crous P."/>
            <person name="Grigoriev I."/>
        </authorList>
    </citation>
    <scope>NUCLEOTIDE SEQUENCE</scope>
    <source>
        <strain evidence="12">CBS 260.36</strain>
    </source>
</reference>
<dbReference type="AlphaFoldDB" id="A0A9P4J380"/>
<evidence type="ECO:0000256" key="5">
    <source>
        <dbReference type="ARBA" id="ARBA00022490"/>
    </source>
</evidence>
<dbReference type="InterPro" id="IPR041212">
    <property type="entry name" value="Vta1_C"/>
</dbReference>
<evidence type="ECO:0000259" key="10">
    <source>
        <dbReference type="Pfam" id="PF04652"/>
    </source>
</evidence>
<evidence type="ECO:0000313" key="13">
    <source>
        <dbReference type="Proteomes" id="UP000799439"/>
    </source>
</evidence>
<dbReference type="Gene3D" id="1.25.40.270">
    <property type="entry name" value="Vacuolar protein sorting-associated protein vta1"/>
    <property type="match status" value="1"/>
</dbReference>
<dbReference type="Pfam" id="PF04652">
    <property type="entry name" value="Vta1"/>
    <property type="match status" value="1"/>
</dbReference>
<evidence type="ECO:0000256" key="8">
    <source>
        <dbReference type="ARBA" id="ARBA00023136"/>
    </source>
</evidence>
<dbReference type="GO" id="GO:0032511">
    <property type="term" value="P:late endosome to vacuole transport via multivesicular body sorting pathway"/>
    <property type="evidence" value="ECO:0007669"/>
    <property type="project" value="InterPro"/>
</dbReference>
<keyword evidence="13" id="KW-1185">Reference proteome</keyword>
<keyword evidence="4" id="KW-0813">Transport</keyword>
<protein>
    <submittedName>
        <fullName evidence="12">DUF605-domain-containing protein</fullName>
    </submittedName>
</protein>
<dbReference type="Gene3D" id="1.20.5.420">
    <property type="entry name" value="Immunoglobulin FC, subunit C"/>
    <property type="match status" value="1"/>
</dbReference>
<keyword evidence="7" id="KW-0653">Protein transport</keyword>
<evidence type="ECO:0000256" key="6">
    <source>
        <dbReference type="ARBA" id="ARBA00022753"/>
    </source>
</evidence>
<feature type="compositionally biased region" description="Polar residues" evidence="9">
    <location>
        <begin position="208"/>
        <end position="241"/>
    </location>
</feature>
<evidence type="ECO:0000256" key="9">
    <source>
        <dbReference type="SAM" id="MobiDB-lite"/>
    </source>
</evidence>
<feature type="compositionally biased region" description="Low complexity" evidence="9">
    <location>
        <begin position="250"/>
        <end position="271"/>
    </location>
</feature>
<dbReference type="GO" id="GO:0005771">
    <property type="term" value="C:multivesicular body"/>
    <property type="evidence" value="ECO:0007669"/>
    <property type="project" value="TreeGrafter"/>
</dbReference>
<keyword evidence="8" id="KW-0472">Membrane</keyword>
<evidence type="ECO:0000313" key="12">
    <source>
        <dbReference type="EMBL" id="KAF2154627.1"/>
    </source>
</evidence>
<keyword evidence="5" id="KW-0963">Cytoplasm</keyword>
<keyword evidence="6" id="KW-0967">Endosome</keyword>
<evidence type="ECO:0000256" key="7">
    <source>
        <dbReference type="ARBA" id="ARBA00022927"/>
    </source>
</evidence>
<feature type="region of interest" description="Disordered" evidence="9">
    <location>
        <begin position="158"/>
        <end position="336"/>
    </location>
</feature>
<comment type="similarity">
    <text evidence="3">Belongs to the VTA1 family.</text>
</comment>
<evidence type="ECO:0000256" key="1">
    <source>
        <dbReference type="ARBA" id="ARBA00004481"/>
    </source>
</evidence>
<feature type="domain" description="Vta1/callose synthase N-terminal" evidence="10">
    <location>
        <begin position="14"/>
        <end position="156"/>
    </location>
</feature>
<dbReference type="OrthoDB" id="391137at2759"/>
<comment type="subcellular location">
    <subcellularLocation>
        <location evidence="2">Cytoplasm</location>
    </subcellularLocation>
    <subcellularLocation>
        <location evidence="1">Endosome membrane</location>
        <topology evidence="1">Peripheral membrane protein</topology>
    </subcellularLocation>
</comment>
<dbReference type="InterPro" id="IPR023175">
    <property type="entry name" value="Vta1/CALS_N_sf"/>
</dbReference>
<proteinExistence type="inferred from homology"/>
<feature type="compositionally biased region" description="Pro residues" evidence="9">
    <location>
        <begin position="304"/>
        <end position="318"/>
    </location>
</feature>
<evidence type="ECO:0000256" key="4">
    <source>
        <dbReference type="ARBA" id="ARBA00022448"/>
    </source>
</evidence>
<feature type="domain" description="Vta1 C-terminal" evidence="11">
    <location>
        <begin position="351"/>
        <end position="386"/>
    </location>
</feature>
<feature type="compositionally biased region" description="Polar residues" evidence="9">
    <location>
        <begin position="288"/>
        <end position="299"/>
    </location>
</feature>
<sequence length="389" mass="40855">MAATLPAKLKVPGIQPFAVRAAQLEKFKPIISYWCNYHVVNQILSKGLHAADDECRDYTTNLMDKLETVKGQTPPVDAIVDDIAAKAYVEQFALETFQKADNAIHTDKASRQTIDTFQAASTFLELLSIWGQLEPETSAKIKYAKFHALRIAKALKAGEDPNASNPKDDIPAPTDPLTSEGGAPLDGLASPSAPSAYRPPTVEDDTEVASSSLGAPSGNAASGVSPMPSSGITPNPQNNTGGEYFPPVPTFTSETTAASTTTADADIILPDAAPPGGGPGSTAPPNDPTNGLPSPQDFYTQRPAQPPPTLPVASPPVQPQIYAPKPQVPAPPPQQSAFVPASAAAYRTDDESVALAQKHAKWAISALNFEDVPTAVKELRVALQHLGAS</sequence>
<evidence type="ECO:0000256" key="3">
    <source>
        <dbReference type="ARBA" id="ARBA00007895"/>
    </source>
</evidence>
<dbReference type="PANTHER" id="PTHR46009:SF1">
    <property type="entry name" value="VACUOLAR PROTEIN SORTING-ASSOCIATED PROTEIN VTA1 HOMOLOG"/>
    <property type="match status" value="1"/>
</dbReference>
<evidence type="ECO:0000256" key="2">
    <source>
        <dbReference type="ARBA" id="ARBA00004496"/>
    </source>
</evidence>
<organism evidence="12 13">
    <name type="scientific">Myriangium duriaei CBS 260.36</name>
    <dbReference type="NCBI Taxonomy" id="1168546"/>
    <lineage>
        <taxon>Eukaryota</taxon>
        <taxon>Fungi</taxon>
        <taxon>Dikarya</taxon>
        <taxon>Ascomycota</taxon>
        <taxon>Pezizomycotina</taxon>
        <taxon>Dothideomycetes</taxon>
        <taxon>Dothideomycetidae</taxon>
        <taxon>Myriangiales</taxon>
        <taxon>Myriangiaceae</taxon>
        <taxon>Myriangium</taxon>
    </lineage>
</organism>
<dbReference type="GO" id="GO:0010008">
    <property type="term" value="C:endosome membrane"/>
    <property type="evidence" value="ECO:0007669"/>
    <property type="project" value="UniProtKB-SubCell"/>
</dbReference>
<evidence type="ECO:0000259" key="11">
    <source>
        <dbReference type="Pfam" id="PF18097"/>
    </source>
</evidence>
<dbReference type="GO" id="GO:0015031">
    <property type="term" value="P:protein transport"/>
    <property type="evidence" value="ECO:0007669"/>
    <property type="project" value="UniProtKB-KW"/>
</dbReference>
<name>A0A9P4J380_9PEZI</name>
<dbReference type="EMBL" id="ML996083">
    <property type="protein sequence ID" value="KAF2154627.1"/>
    <property type="molecule type" value="Genomic_DNA"/>
</dbReference>
<gene>
    <name evidence="12" type="ORF">K461DRAFT_222177</name>
</gene>